<evidence type="ECO:0000313" key="2">
    <source>
        <dbReference type="EMBL" id="PSG90583.1"/>
    </source>
</evidence>
<feature type="transmembrane region" description="Helical" evidence="1">
    <location>
        <begin position="153"/>
        <end position="170"/>
    </location>
</feature>
<feature type="transmembrane region" description="Helical" evidence="1">
    <location>
        <begin position="79"/>
        <end position="96"/>
    </location>
</feature>
<reference evidence="2 3" key="1">
    <citation type="submission" date="2018-03" db="EMBL/GenBank/DDBJ databases">
        <title>Mesoflavibacter sp. HG37 and Mesoflavibacter sp. HG96 sp.nov., two marine bacteria isolated from seawater of Western Pacific Ocean.</title>
        <authorList>
            <person name="Cheng H."/>
            <person name="Wu Y.-H."/>
            <person name="Guo L.-L."/>
            <person name="Xu X.-W."/>
        </authorList>
    </citation>
    <scope>NUCLEOTIDE SEQUENCE [LARGE SCALE GENOMIC DNA]</scope>
    <source>
        <strain evidence="2 3">KCTC 32269</strain>
    </source>
</reference>
<dbReference type="AlphaFoldDB" id="A0A2T1NDR0"/>
<comment type="caution">
    <text evidence="2">The sequence shown here is derived from an EMBL/GenBank/DDBJ whole genome shotgun (WGS) entry which is preliminary data.</text>
</comment>
<feature type="transmembrane region" description="Helical" evidence="1">
    <location>
        <begin position="38"/>
        <end position="59"/>
    </location>
</feature>
<feature type="transmembrane region" description="Helical" evidence="1">
    <location>
        <begin position="182"/>
        <end position="200"/>
    </location>
</feature>
<protein>
    <recommendedName>
        <fullName evidence="4">PA-phosphatase</fullName>
    </recommendedName>
</protein>
<dbReference type="EMBL" id="PXOQ01000007">
    <property type="protein sequence ID" value="PSG90583.1"/>
    <property type="molecule type" value="Genomic_DNA"/>
</dbReference>
<proteinExistence type="predicted"/>
<feature type="transmembrane region" description="Helical" evidence="1">
    <location>
        <begin position="102"/>
        <end position="123"/>
    </location>
</feature>
<keyword evidence="1" id="KW-0812">Transmembrane</keyword>
<dbReference type="RefSeq" id="WP_106462723.1">
    <property type="nucleotide sequence ID" value="NZ_PXOQ01000007.1"/>
</dbReference>
<evidence type="ECO:0000256" key="1">
    <source>
        <dbReference type="SAM" id="Phobius"/>
    </source>
</evidence>
<dbReference type="Proteomes" id="UP000238426">
    <property type="component" value="Unassembled WGS sequence"/>
</dbReference>
<sequence>MNFLLKSISFIFHPLFMPLIGVVFYFSKSPRHLPQELIFNKLIALSILTIALPILVFFLLKTLGKAQSIYLKDVKERSLPLAINCGILIIILFRIFPNHQIIELHFFFVAILMSTITCFILALLKFRASLHMTAITGIFTFFLMIAIEYSININGTIALMFIITGAIATSRIHLKAHSNLELIVGCFIGIIPQIIVINYWF</sequence>
<accession>A0A2T1NDR0</accession>
<dbReference type="OrthoDB" id="9786064at2"/>
<feature type="transmembrane region" description="Helical" evidence="1">
    <location>
        <begin position="7"/>
        <end position="26"/>
    </location>
</feature>
<name>A0A2T1NDR0_9FLAO</name>
<gene>
    <name evidence="2" type="ORF">C7H52_04685</name>
</gene>
<keyword evidence="1" id="KW-1133">Transmembrane helix</keyword>
<organism evidence="2 3">
    <name type="scientific">Aurantibacter aestuarii</name>
    <dbReference type="NCBI Taxonomy" id="1266046"/>
    <lineage>
        <taxon>Bacteria</taxon>
        <taxon>Pseudomonadati</taxon>
        <taxon>Bacteroidota</taxon>
        <taxon>Flavobacteriia</taxon>
        <taxon>Flavobacteriales</taxon>
        <taxon>Flavobacteriaceae</taxon>
        <taxon>Aurantibacter</taxon>
    </lineage>
</organism>
<evidence type="ECO:0000313" key="3">
    <source>
        <dbReference type="Proteomes" id="UP000238426"/>
    </source>
</evidence>
<keyword evidence="1" id="KW-0472">Membrane</keyword>
<keyword evidence="3" id="KW-1185">Reference proteome</keyword>
<evidence type="ECO:0008006" key="4">
    <source>
        <dbReference type="Google" id="ProtNLM"/>
    </source>
</evidence>
<feature type="transmembrane region" description="Helical" evidence="1">
    <location>
        <begin position="130"/>
        <end position="147"/>
    </location>
</feature>